<dbReference type="Proteomes" id="UP000245509">
    <property type="component" value="Unassembled WGS sequence"/>
</dbReference>
<gene>
    <name evidence="2" type="ORF">DDW03_001060</name>
    <name evidence="3" type="ORF">DDW03_00530</name>
    <name evidence="4" type="ORF">DDW05_01305</name>
</gene>
<proteinExistence type="predicted"/>
<dbReference type="EMBL" id="QEFH01000007">
    <property type="protein sequence ID" value="PVU71338.1"/>
    <property type="molecule type" value="Genomic_DNA"/>
</dbReference>
<protein>
    <submittedName>
        <fullName evidence="4">Uncharacterized protein</fullName>
    </submittedName>
</protein>
<evidence type="ECO:0000313" key="5">
    <source>
        <dbReference type="Proteomes" id="UP000245908"/>
    </source>
</evidence>
<name>A0A2T9WU22_NANST</name>
<dbReference type="RefSeq" id="WP_228615216.1">
    <property type="nucleotide sequence ID" value="NZ_QEFP02000004.1"/>
</dbReference>
<reference evidence="2" key="4">
    <citation type="submission" date="2021-11" db="EMBL/GenBank/DDBJ databases">
        <authorList>
            <person name="Munson-Mcgee J."/>
            <person name="Field E."/>
            <person name="Bateson M."/>
            <person name="Rooney C."/>
            <person name="Stepanauskas R."/>
            <person name="Young M."/>
        </authorList>
    </citation>
    <scope>NUCLEOTIDE SEQUENCE</scope>
    <source>
        <strain evidence="2">SCGC AB-777_F03</strain>
    </source>
</reference>
<comment type="caution">
    <text evidence="4">The sequence shown here is derived from an EMBL/GenBank/DDBJ whole genome shotgun (WGS) entry which is preliminary data.</text>
</comment>
<reference evidence="2" key="3">
    <citation type="submission" date="2017-05" db="EMBL/GenBank/DDBJ databases">
        <authorList>
            <person name="Munson-Mcgee J.H."/>
        </authorList>
    </citation>
    <scope>NUCLEOTIDE SEQUENCE</scope>
    <source>
        <strain evidence="2">SCGC AB-777_F03</strain>
    </source>
</reference>
<dbReference type="Proteomes" id="UP000245908">
    <property type="component" value="Unassembled WGS sequence"/>
</dbReference>
<evidence type="ECO:0000256" key="1">
    <source>
        <dbReference type="SAM" id="Phobius"/>
    </source>
</evidence>
<feature type="transmembrane region" description="Helical" evidence="1">
    <location>
        <begin position="6"/>
        <end position="28"/>
    </location>
</feature>
<keyword evidence="1" id="KW-1133">Transmembrane helix</keyword>
<organism evidence="4 5">
    <name type="scientific">Nanobsidianus stetteri</name>
    <dbReference type="NCBI Taxonomy" id="1294122"/>
    <lineage>
        <taxon>Archaea</taxon>
        <taxon>Nanobdellota</taxon>
        <taxon>Candidatus Nanoarchaeia</taxon>
        <taxon>Nanoarchaeales</taxon>
        <taxon>Nanopusillaceae</taxon>
        <taxon>Candidatus Nanobsidianus</taxon>
    </lineage>
</organism>
<reference evidence="4" key="2">
    <citation type="submission" date="2017-05" db="EMBL/GenBank/DDBJ databases">
        <authorList>
            <person name="Song R."/>
            <person name="Chenine A.L."/>
            <person name="Ruprecht R.M."/>
        </authorList>
    </citation>
    <scope>NUCLEOTIDE SEQUENCE</scope>
    <source>
        <strain evidence="3">SCGC AB-777_F03</strain>
        <strain evidence="4">SCGC AB-777_O03</strain>
    </source>
</reference>
<accession>A0A2T9WU22</accession>
<dbReference type="EMBL" id="QEFP01000001">
    <property type="protein sequence ID" value="PVU68996.1"/>
    <property type="molecule type" value="Genomic_DNA"/>
</dbReference>
<evidence type="ECO:0000313" key="3">
    <source>
        <dbReference type="EMBL" id="PVU68996.1"/>
    </source>
</evidence>
<evidence type="ECO:0000313" key="2">
    <source>
        <dbReference type="EMBL" id="MCC5446989.1"/>
    </source>
</evidence>
<evidence type="ECO:0000313" key="4">
    <source>
        <dbReference type="EMBL" id="PVU71338.1"/>
    </source>
</evidence>
<keyword evidence="1" id="KW-0472">Membrane</keyword>
<sequence length="135" mass="16005">MKKEDIITFIALAVIFFVIFYIAFYKLFGKNISSSENMPINITFYPNPYQYNANYINNILYLNITDYQLPYINTSNFILNITDNIYNLTCEKEIIYSNQSVLCYVKNIIIENNTLIQLLYTFDNVLYDIEYNITT</sequence>
<keyword evidence="1" id="KW-0812">Transmembrane</keyword>
<dbReference type="EMBL" id="QEFP02000004">
    <property type="protein sequence ID" value="MCC5446989.1"/>
    <property type="molecule type" value="Genomic_DNA"/>
</dbReference>
<reference evidence="4 5" key="1">
    <citation type="journal article" date="2015" name="Appl. Environ. Microbiol.">
        <title>Nanoarchaeota, Their Sulfolobales Host, and Nanoarchaeota Virus Distribution across Yellowstone National Park Hot Springs.</title>
        <authorList>
            <person name="Munson-McGee J.H."/>
            <person name="Field E.K."/>
            <person name="Bateson M."/>
            <person name="Rooney C."/>
            <person name="Stepanauskas R."/>
            <person name="Young M.J."/>
        </authorList>
    </citation>
    <scope>NUCLEOTIDE SEQUENCE [LARGE SCALE GENOMIC DNA]</scope>
    <source>
        <strain evidence="2">SCGC AB-777_F03</strain>
        <strain evidence="4">SCGC AB-777_O03</strain>
    </source>
</reference>
<dbReference type="AlphaFoldDB" id="A0A2T9WU22"/>